<evidence type="ECO:0000256" key="2">
    <source>
        <dbReference type="ARBA" id="ARBA00022801"/>
    </source>
</evidence>
<protein>
    <recommendedName>
        <fullName evidence="4">UFSP1/2/DUB catalytic domain-containing protein</fullName>
    </recommendedName>
</protein>
<evidence type="ECO:0000259" key="4">
    <source>
        <dbReference type="Pfam" id="PF07910"/>
    </source>
</evidence>
<keyword evidence="6" id="KW-1185">Reference proteome</keyword>
<feature type="region of interest" description="Disordered" evidence="3">
    <location>
        <begin position="1"/>
        <end position="23"/>
    </location>
</feature>
<dbReference type="PANTHER" id="PTHR48153">
    <property type="entry name" value="UFM1-SPECIFIC PROTEASE 2"/>
    <property type="match status" value="1"/>
</dbReference>
<keyword evidence="2" id="KW-0378">Hydrolase</keyword>
<dbReference type="EMBL" id="CATNWA010014870">
    <property type="protein sequence ID" value="CAI9576858.1"/>
    <property type="molecule type" value="Genomic_DNA"/>
</dbReference>
<feature type="domain" description="UFSP1/2/DUB catalytic" evidence="4">
    <location>
        <begin position="103"/>
        <end position="319"/>
    </location>
</feature>
<dbReference type="Gene3D" id="3.90.70.130">
    <property type="match status" value="1"/>
</dbReference>
<comment type="caution">
    <text evidence="5">The sequence shown here is derived from an EMBL/GenBank/DDBJ whole genome shotgun (WGS) entry which is preliminary data.</text>
</comment>
<sequence>MMARQLQDEEDRKRRADESEKEKVEFKKLQRQFGLDNSGGYRQQSVQNLERAVARGRLQPMEFHLQKAQIMESIATGVDDGKTRTSGVLEALRRYYNDAAPEVNRVWLCSSLDHFSNAAGDKGWGCGFRNFQMLLSSLLKSNSYINCLQDCRYIPCIPKIQVLIENAWKEGFDPQGASHFRGKLQGTKAWIGASEMYCLLTSLHLKCRILDFHKPSSSAGTHPLLFEWVLNYYSSDACQTTGKVAWSTKPAIYLQHQGHSRTIVGIEERKNKTYCLLIFDPGHPLEILRRLTKHNIDNAAMKPLRKYLTGFKHKQYQIVAVEGALSPEEKAVRLQMTKIFRAERIP</sequence>
<evidence type="ECO:0000256" key="3">
    <source>
        <dbReference type="SAM" id="MobiDB-lite"/>
    </source>
</evidence>
<reference evidence="5" key="1">
    <citation type="submission" date="2023-05" db="EMBL/GenBank/DDBJ databases">
        <authorList>
            <person name="Stuckert A."/>
        </authorList>
    </citation>
    <scope>NUCLEOTIDE SEQUENCE</scope>
</reference>
<gene>
    <name evidence="5" type="ORF">SPARVUS_LOCUS8593798</name>
</gene>
<dbReference type="Pfam" id="PF07910">
    <property type="entry name" value="Peptidase_C78"/>
    <property type="match status" value="1"/>
</dbReference>
<organism evidence="5 6">
    <name type="scientific">Staurois parvus</name>
    <dbReference type="NCBI Taxonomy" id="386267"/>
    <lineage>
        <taxon>Eukaryota</taxon>
        <taxon>Metazoa</taxon>
        <taxon>Chordata</taxon>
        <taxon>Craniata</taxon>
        <taxon>Vertebrata</taxon>
        <taxon>Euteleostomi</taxon>
        <taxon>Amphibia</taxon>
        <taxon>Batrachia</taxon>
        <taxon>Anura</taxon>
        <taxon>Neobatrachia</taxon>
        <taxon>Ranoidea</taxon>
        <taxon>Ranidae</taxon>
        <taxon>Staurois</taxon>
    </lineage>
</organism>
<dbReference type="PANTHER" id="PTHR48153:SF4">
    <property type="entry name" value="UBIQUITIN CARBOXYL-TERMINAL HYDROLASE MUG105"/>
    <property type="match status" value="1"/>
</dbReference>
<evidence type="ECO:0000313" key="6">
    <source>
        <dbReference type="Proteomes" id="UP001162483"/>
    </source>
</evidence>
<dbReference type="Proteomes" id="UP001162483">
    <property type="component" value="Unassembled WGS sequence"/>
</dbReference>
<name>A0ABN9DZZ5_9NEOB</name>
<evidence type="ECO:0000256" key="1">
    <source>
        <dbReference type="ARBA" id="ARBA00008552"/>
    </source>
</evidence>
<proteinExistence type="inferred from homology"/>
<dbReference type="InterPro" id="IPR012462">
    <property type="entry name" value="UFSP1/2_DUB_cat"/>
</dbReference>
<accession>A0ABN9DZZ5</accession>
<comment type="similarity">
    <text evidence="1">Belongs to the peptidase C78 family.</text>
</comment>
<evidence type="ECO:0000313" key="5">
    <source>
        <dbReference type="EMBL" id="CAI9576858.1"/>
    </source>
</evidence>